<reference evidence="1 2" key="1">
    <citation type="journal article" date="2011" name="J. Bacteriol.">
        <title>Complete genome sequence of seawater bacterium Glaciecola nitratireducens FR1064T.</title>
        <authorList>
            <person name="Bian F."/>
            <person name="Qin Q.L."/>
            <person name="Xie B.B."/>
            <person name="Shu Y.L."/>
            <person name="Zhang X.Y."/>
            <person name="Yu Y."/>
            <person name="Chen B."/>
            <person name="Chen X.L."/>
            <person name="Zhou B.C."/>
            <person name="Zhang Y.Z."/>
        </authorList>
    </citation>
    <scope>NUCLEOTIDE SEQUENCE [LARGE SCALE GENOMIC DNA]</scope>
    <source>
        <strain evidence="2">JCM 12485 / KCTC 12276 / FR1064</strain>
    </source>
</reference>
<dbReference type="Proteomes" id="UP000009282">
    <property type="component" value="Chromosome"/>
</dbReference>
<dbReference type="eggNOG" id="ENOG502Z9WC">
    <property type="taxonomic scope" value="Bacteria"/>
</dbReference>
<evidence type="ECO:0000313" key="2">
    <source>
        <dbReference type="Proteomes" id="UP000009282"/>
    </source>
</evidence>
<organism evidence="1 2">
    <name type="scientific">Glaciecola nitratireducens (strain JCM 12485 / KCTC 12276 / FR1064)</name>
    <dbReference type="NCBI Taxonomy" id="1085623"/>
    <lineage>
        <taxon>Bacteria</taxon>
        <taxon>Pseudomonadati</taxon>
        <taxon>Pseudomonadota</taxon>
        <taxon>Gammaproteobacteria</taxon>
        <taxon>Alteromonadales</taxon>
        <taxon>Alteromonadaceae</taxon>
        <taxon>Brumicola</taxon>
    </lineage>
</organism>
<dbReference type="KEGG" id="gni:GNIT_2467"/>
<evidence type="ECO:0008006" key="3">
    <source>
        <dbReference type="Google" id="ProtNLM"/>
    </source>
</evidence>
<dbReference type="HOGENOM" id="CLU_069808_0_0_6"/>
<dbReference type="EMBL" id="CP003060">
    <property type="protein sequence ID" value="AEP30564.1"/>
    <property type="molecule type" value="Genomic_DNA"/>
</dbReference>
<dbReference type="InterPro" id="IPR021936">
    <property type="entry name" value="DUF3549"/>
</dbReference>
<keyword evidence="2" id="KW-1185">Reference proteome</keyword>
<sequence length="348" mass="39009">MTAKTIDTISEFMLHAGTDYRIYDMGRGIESMDSQQFIDIEKNRLPVPCPRAGSAWYGIVFWNKNVSHEQYIWFITLPIDERSLIVQAARNQFLEAVVTALGSQLEKNEEKGGKLPENQFIFTPSQQLADFNAIIRRDLGLSTREGLNKAIAYVKNPTVLQWQELALQDIADLAVHIEQNDIAQAVKQNLASLPVQVLTAFCSSLENIHFNDSLTDKLIDLFATAEHAEIQHMVLRGLKGSQSSDKVSTFIKKLLNEGEPDTECLVIIAGRHFRLLNEEALLISFFNKIITIDPSGKLFRGIYADLVQVPSSRIGLLTLMRKPNLPKPIANAIAALYQQVSETKRAVS</sequence>
<dbReference type="AlphaFoldDB" id="G4QI31"/>
<protein>
    <recommendedName>
        <fullName evidence="3">DUF3549 domain-containing protein</fullName>
    </recommendedName>
</protein>
<dbReference type="OrthoDB" id="5597089at2"/>
<evidence type="ECO:0000313" key="1">
    <source>
        <dbReference type="EMBL" id="AEP30564.1"/>
    </source>
</evidence>
<dbReference type="STRING" id="1085623.GNIT_2467"/>
<accession>G4QI31</accession>
<gene>
    <name evidence="1" type="ordered locus">GNIT_2467</name>
</gene>
<dbReference type="Pfam" id="PF12069">
    <property type="entry name" value="DUF3549"/>
    <property type="match status" value="1"/>
</dbReference>
<proteinExistence type="predicted"/>
<name>G4QI31_GLANF</name>
<dbReference type="RefSeq" id="WP_014109437.1">
    <property type="nucleotide sequence ID" value="NC_016041.1"/>
</dbReference>